<protein>
    <recommendedName>
        <fullName evidence="1">ATP-dependent dethiobiotin synthetase BioD</fullName>
        <ecNumber evidence="1">6.3.3.3</ecNumber>
    </recommendedName>
    <alternativeName>
        <fullName evidence="1">DTB synthetase</fullName>
        <shortName evidence="1">DTBS</shortName>
    </alternativeName>
    <alternativeName>
        <fullName evidence="1">Dethiobiotin synthase</fullName>
    </alternativeName>
</protein>
<dbReference type="PANTHER" id="PTHR43210">
    <property type="entry name" value="DETHIOBIOTIN SYNTHETASE"/>
    <property type="match status" value="1"/>
</dbReference>
<comment type="subunit">
    <text evidence="1">Homodimer.</text>
</comment>
<sequence>MKEAAITFVTGTDTDVGKTVTTAALAAALAAGGAAVAAYKPTQTGVAPGGTGDMDEVARLSGVGTVCEGIRLLAPMAPVAAAAREGRALPALAHHVDRISGLAAGFDHVLVEGAGGLLVELDAEGHTVADLAAAVGRAAGAARCRIVVACRSGLGTLNHTLLTLEALERRGLPAAGLVVGSWPASPSVIDEDNRSYFQRLPTPYLGALPAGAAGLDPHTFQEQAPDWLRLPAAAGPTRRRSATARSSA</sequence>
<comment type="pathway">
    <text evidence="1">Cofactor biosynthesis; biotin biosynthesis; biotin from 7,8-diaminononanoate: step 1/2.</text>
</comment>
<evidence type="ECO:0000256" key="1">
    <source>
        <dbReference type="HAMAP-Rule" id="MF_00336"/>
    </source>
</evidence>
<dbReference type="PIRSF" id="PIRSF006755">
    <property type="entry name" value="DTB_synth"/>
    <property type="match status" value="1"/>
</dbReference>
<comment type="caution">
    <text evidence="1">Lacks conserved residue(s) required for the propagation of feature annotation.</text>
</comment>
<dbReference type="Pfam" id="PF13500">
    <property type="entry name" value="AAA_26"/>
    <property type="match status" value="1"/>
</dbReference>
<keyword evidence="1" id="KW-0460">Magnesium</keyword>
<keyword evidence="3" id="KW-1185">Reference proteome</keyword>
<feature type="binding site" evidence="1">
    <location>
        <begin position="112"/>
        <end position="115"/>
    </location>
    <ligand>
        <name>ATP</name>
        <dbReference type="ChEBI" id="CHEBI:30616"/>
    </ligand>
</feature>
<dbReference type="EMBL" id="JAAMFM010000029">
    <property type="protein sequence ID" value="NVM96342.1"/>
    <property type="molecule type" value="Genomic_DNA"/>
</dbReference>
<name>A0A7Y7IJB6_9MICC</name>
<comment type="subcellular location">
    <subcellularLocation>
        <location evidence="1">Cytoplasm</location>
    </subcellularLocation>
</comment>
<dbReference type="GO" id="GO:0005829">
    <property type="term" value="C:cytosol"/>
    <property type="evidence" value="ECO:0007669"/>
    <property type="project" value="TreeGrafter"/>
</dbReference>
<feature type="binding site" evidence="1">
    <location>
        <position position="19"/>
    </location>
    <ligand>
        <name>Mg(2+)</name>
        <dbReference type="ChEBI" id="CHEBI:18420"/>
    </ligand>
</feature>
<gene>
    <name evidence="1 2" type="primary">bioD</name>
    <name evidence="2" type="ORF">G6034_15790</name>
</gene>
<keyword evidence="1" id="KW-0963">Cytoplasm</keyword>
<keyword evidence="1" id="KW-0093">Biotin biosynthesis</keyword>
<dbReference type="InterPro" id="IPR027417">
    <property type="entry name" value="P-loop_NTPase"/>
</dbReference>
<dbReference type="GO" id="GO:0004141">
    <property type="term" value="F:dethiobiotin synthase activity"/>
    <property type="evidence" value="ECO:0007669"/>
    <property type="project" value="UniProtKB-UniRule"/>
</dbReference>
<dbReference type="UniPathway" id="UPA00078">
    <property type="reaction ID" value="UER00161"/>
</dbReference>
<proteinExistence type="inferred from homology"/>
<dbReference type="EC" id="6.3.3.3" evidence="1"/>
<feature type="binding site" evidence="1">
    <location>
        <begin position="15"/>
        <end position="20"/>
    </location>
    <ligand>
        <name>ATP</name>
        <dbReference type="ChEBI" id="CHEBI:30616"/>
    </ligand>
</feature>
<dbReference type="Proteomes" id="UP000543556">
    <property type="component" value="Unassembled WGS sequence"/>
</dbReference>
<comment type="caution">
    <text evidence="2">The sequence shown here is derived from an EMBL/GenBank/DDBJ whole genome shotgun (WGS) entry which is preliminary data.</text>
</comment>
<keyword evidence="1" id="KW-0067">ATP-binding</keyword>
<keyword evidence="1" id="KW-0547">Nucleotide-binding</keyword>
<evidence type="ECO:0000313" key="2">
    <source>
        <dbReference type="EMBL" id="NVM96342.1"/>
    </source>
</evidence>
<feature type="binding site" evidence="1">
    <location>
        <position position="44"/>
    </location>
    <ligand>
        <name>substrate</name>
    </ligand>
</feature>
<comment type="similarity">
    <text evidence="1">Belongs to the dethiobiotin synthetase family.</text>
</comment>
<feature type="binding site" evidence="1">
    <location>
        <position position="112"/>
    </location>
    <ligand>
        <name>Mg(2+)</name>
        <dbReference type="ChEBI" id="CHEBI:18420"/>
    </ligand>
</feature>
<dbReference type="CDD" id="cd03109">
    <property type="entry name" value="DTBS"/>
    <property type="match status" value="1"/>
</dbReference>
<dbReference type="GO" id="GO:0009102">
    <property type="term" value="P:biotin biosynthetic process"/>
    <property type="evidence" value="ECO:0007669"/>
    <property type="project" value="UniProtKB-UniRule"/>
</dbReference>
<feature type="binding site" evidence="1">
    <location>
        <begin position="180"/>
        <end position="181"/>
    </location>
    <ligand>
        <name>ATP</name>
        <dbReference type="ChEBI" id="CHEBI:30616"/>
    </ligand>
</feature>
<dbReference type="RefSeq" id="WP_176636064.1">
    <property type="nucleotide sequence ID" value="NZ_JAAMFM010000029.1"/>
</dbReference>
<dbReference type="GO" id="GO:0005524">
    <property type="term" value="F:ATP binding"/>
    <property type="evidence" value="ECO:0007669"/>
    <property type="project" value="UniProtKB-UniRule"/>
</dbReference>
<dbReference type="SUPFAM" id="SSF52540">
    <property type="entry name" value="P-loop containing nucleoside triphosphate hydrolases"/>
    <property type="match status" value="1"/>
</dbReference>
<dbReference type="GO" id="GO:0000287">
    <property type="term" value="F:magnesium ion binding"/>
    <property type="evidence" value="ECO:0007669"/>
    <property type="project" value="UniProtKB-UniRule"/>
</dbReference>
<keyword evidence="1" id="KW-0479">Metal-binding</keyword>
<comment type="catalytic activity">
    <reaction evidence="1">
        <text>(7R,8S)-7,8-diammoniononanoate + CO2 + ATP = (4R,5S)-dethiobiotin + ADP + phosphate + 3 H(+)</text>
        <dbReference type="Rhea" id="RHEA:15805"/>
        <dbReference type="ChEBI" id="CHEBI:15378"/>
        <dbReference type="ChEBI" id="CHEBI:16526"/>
        <dbReference type="ChEBI" id="CHEBI:30616"/>
        <dbReference type="ChEBI" id="CHEBI:43474"/>
        <dbReference type="ChEBI" id="CHEBI:149469"/>
        <dbReference type="ChEBI" id="CHEBI:149473"/>
        <dbReference type="ChEBI" id="CHEBI:456216"/>
        <dbReference type="EC" id="6.3.3.3"/>
    </reaction>
</comment>
<dbReference type="Gene3D" id="3.40.50.300">
    <property type="entry name" value="P-loop containing nucleotide triphosphate hydrolases"/>
    <property type="match status" value="1"/>
</dbReference>
<feature type="binding site" evidence="1">
    <location>
        <position position="53"/>
    </location>
    <ligand>
        <name>ATP</name>
        <dbReference type="ChEBI" id="CHEBI:30616"/>
    </ligand>
</feature>
<feature type="binding site" evidence="1">
    <location>
        <position position="53"/>
    </location>
    <ligand>
        <name>Mg(2+)</name>
        <dbReference type="ChEBI" id="CHEBI:18420"/>
    </ligand>
</feature>
<dbReference type="AlphaFoldDB" id="A0A7Y7IJB6"/>
<dbReference type="NCBIfam" id="TIGR00347">
    <property type="entry name" value="bioD"/>
    <property type="match status" value="1"/>
</dbReference>
<reference evidence="2 3" key="1">
    <citation type="submission" date="2020-02" db="EMBL/GenBank/DDBJ databases">
        <title>Genome sequence of strain AETb3-4.</title>
        <authorList>
            <person name="Gao J."/>
            <person name="Zhang X."/>
        </authorList>
    </citation>
    <scope>NUCLEOTIDE SEQUENCE [LARGE SCALE GENOMIC DNA]</scope>
    <source>
        <strain evidence="2 3">AETb3-4</strain>
    </source>
</reference>
<feature type="active site" evidence="1">
    <location>
        <position position="40"/>
    </location>
</feature>
<keyword evidence="1 2" id="KW-0436">Ligase</keyword>
<dbReference type="HAMAP" id="MF_00336">
    <property type="entry name" value="BioD"/>
    <property type="match status" value="1"/>
</dbReference>
<evidence type="ECO:0000313" key="3">
    <source>
        <dbReference type="Proteomes" id="UP000543556"/>
    </source>
</evidence>
<dbReference type="InterPro" id="IPR004472">
    <property type="entry name" value="DTB_synth_BioD"/>
</dbReference>
<dbReference type="PANTHER" id="PTHR43210:SF5">
    <property type="entry name" value="DETHIOBIOTIN SYNTHETASE"/>
    <property type="match status" value="1"/>
</dbReference>
<accession>A0A7Y7IJB6</accession>
<organism evidence="2 3">
    <name type="scientific">Arthrobacter wenxiniae</name>
    <dbReference type="NCBI Taxonomy" id="2713570"/>
    <lineage>
        <taxon>Bacteria</taxon>
        <taxon>Bacillati</taxon>
        <taxon>Actinomycetota</taxon>
        <taxon>Actinomycetes</taxon>
        <taxon>Micrococcales</taxon>
        <taxon>Micrococcaceae</taxon>
        <taxon>Arthrobacter</taxon>
    </lineage>
</organism>
<comment type="function">
    <text evidence="1">Catalyzes a mechanistically unusual reaction, the ATP-dependent insertion of CO2 between the N7 and N8 nitrogen atoms of 7,8-diaminopelargonic acid (DAPA, also called 7,8-diammoniononanoate) to form a ureido ring.</text>
</comment>
<comment type="cofactor">
    <cofactor evidence="1">
        <name>Mg(2+)</name>
        <dbReference type="ChEBI" id="CHEBI:18420"/>
    </cofactor>
</comment>